<proteinExistence type="inferred from homology"/>
<keyword evidence="9" id="KW-1185">Reference proteome</keyword>
<evidence type="ECO:0000256" key="1">
    <source>
        <dbReference type="ARBA" id="ARBA00022676"/>
    </source>
</evidence>
<dbReference type="NCBIfam" id="TIGR03837">
    <property type="entry name" value="efp_Arg_rhamno"/>
    <property type="match status" value="1"/>
</dbReference>
<gene>
    <name evidence="8" type="primary">earP</name>
    <name evidence="8" type="ORF">ACFQND_21565</name>
</gene>
<dbReference type="InterPro" id="IPR016633">
    <property type="entry name" value="EarP"/>
</dbReference>
<keyword evidence="2" id="KW-0808">Transferase</keyword>
<dbReference type="Pfam" id="PF10093">
    <property type="entry name" value="EarP"/>
    <property type="match status" value="1"/>
</dbReference>
<dbReference type="Proteomes" id="UP001596270">
    <property type="component" value="Unassembled WGS sequence"/>
</dbReference>
<evidence type="ECO:0000256" key="3">
    <source>
        <dbReference type="ARBA" id="ARBA00024303"/>
    </source>
</evidence>
<evidence type="ECO:0000256" key="4">
    <source>
        <dbReference type="ARBA" id="ARBA00024346"/>
    </source>
</evidence>
<evidence type="ECO:0000313" key="9">
    <source>
        <dbReference type="Proteomes" id="UP001596270"/>
    </source>
</evidence>
<comment type="similarity">
    <text evidence="4">Belongs to the glycosyltransferase 104 family.</text>
</comment>
<dbReference type="RefSeq" id="WP_371439598.1">
    <property type="nucleotide sequence ID" value="NZ_JBHSRS010000084.1"/>
</dbReference>
<name>A0ABW1U1W2_9BURK</name>
<evidence type="ECO:0000313" key="8">
    <source>
        <dbReference type="EMBL" id="MFC6283824.1"/>
    </source>
</evidence>
<evidence type="ECO:0000256" key="6">
    <source>
        <dbReference type="ARBA" id="ARBA00030025"/>
    </source>
</evidence>
<dbReference type="EMBL" id="JBHSRS010000084">
    <property type="protein sequence ID" value="MFC6283824.1"/>
    <property type="molecule type" value="Genomic_DNA"/>
</dbReference>
<accession>A0ABW1U1W2</accession>
<evidence type="ECO:0000256" key="2">
    <source>
        <dbReference type="ARBA" id="ARBA00022679"/>
    </source>
</evidence>
<sequence length="396" mass="43690">MNRSLVTRQWDIFCKVIDNFGDIGICWRLAADLASRGQRVRLWVDDASALAWMAPTGCEGVRILPWREPLAPADLECLNTAPTDVLVEAFGCEIATEFIATCAHAAEARGIKPVWINLEYLSAEVYAERNHALPSPVLRGPAAGWTKWFFYPGFTAQTGGLLHEPGLAQRQAAFDRAGWLNRQGLEGIASHGETLVSLFCYEPPALASLLRQWADSGLNGRPVHLLVAAGRAHLAVKAAIAAENLQFNDKKGLQPPADARNQLSISYLPLLTQVDFDHLLWACDLNFVRGEDSIVRALWAGKPFVWHIYPQDDDAHRAKLDAFLDMLGAPPSLRAVHHIWNTGNPTDLAEKHPADGLASLMADLPAWQKTVLKAQARHLAQEDLTGVLLKFVEKTR</sequence>
<keyword evidence="8" id="KW-0251">Elongation factor</keyword>
<keyword evidence="8" id="KW-0648">Protein biosynthesis</keyword>
<evidence type="ECO:0000256" key="7">
    <source>
        <dbReference type="ARBA" id="ARBA00048472"/>
    </source>
</evidence>
<protein>
    <recommendedName>
        <fullName evidence="5">Protein-arginine rhamnosyltransferase</fullName>
    </recommendedName>
    <alternativeName>
        <fullName evidence="6">EF-P arginine rhamnosyltransferase</fullName>
    </alternativeName>
</protein>
<dbReference type="GO" id="GO:0003746">
    <property type="term" value="F:translation elongation factor activity"/>
    <property type="evidence" value="ECO:0007669"/>
    <property type="project" value="UniProtKB-KW"/>
</dbReference>
<comment type="function">
    <text evidence="3">Protein-arginine rhamnosyltransferase that catalyzes the transfer of a single rhamnose to elongation factor P (EF-P) on 'Lys-32', a modification required for EF-P-dependent rescue of polyproline stalled ribosomes.</text>
</comment>
<comment type="caution">
    <text evidence="8">The sequence shown here is derived from an EMBL/GenBank/DDBJ whole genome shotgun (WGS) entry which is preliminary data.</text>
</comment>
<reference evidence="9" key="1">
    <citation type="journal article" date="2019" name="Int. J. Syst. Evol. Microbiol.">
        <title>The Global Catalogue of Microorganisms (GCM) 10K type strain sequencing project: providing services to taxonomists for standard genome sequencing and annotation.</title>
        <authorList>
            <consortium name="The Broad Institute Genomics Platform"/>
            <consortium name="The Broad Institute Genome Sequencing Center for Infectious Disease"/>
            <person name="Wu L."/>
            <person name="Ma J."/>
        </authorList>
    </citation>
    <scope>NUCLEOTIDE SEQUENCE [LARGE SCALE GENOMIC DNA]</scope>
    <source>
        <strain evidence="9">CCUG 39402</strain>
    </source>
</reference>
<organism evidence="8 9">
    <name type="scientific">Polaromonas aquatica</name>
    <dbReference type="NCBI Taxonomy" id="332657"/>
    <lineage>
        <taxon>Bacteria</taxon>
        <taxon>Pseudomonadati</taxon>
        <taxon>Pseudomonadota</taxon>
        <taxon>Betaproteobacteria</taxon>
        <taxon>Burkholderiales</taxon>
        <taxon>Comamonadaceae</taxon>
        <taxon>Polaromonas</taxon>
    </lineage>
</organism>
<dbReference type="PIRSF" id="PIRSF015557">
    <property type="entry name" value="UCP015557"/>
    <property type="match status" value="1"/>
</dbReference>
<comment type="catalytic activity">
    <reaction evidence="7">
        <text>dTDP-beta-L-rhamnose + L-arginyl-[protein] = N(omega)-(alpha-L-rhamnosyl)-L-arginyl-[protein] + dTDP + H(+)</text>
        <dbReference type="Rhea" id="RHEA:66692"/>
        <dbReference type="Rhea" id="RHEA-COMP:10532"/>
        <dbReference type="Rhea" id="RHEA-COMP:17096"/>
        <dbReference type="ChEBI" id="CHEBI:15378"/>
        <dbReference type="ChEBI" id="CHEBI:29965"/>
        <dbReference type="ChEBI" id="CHEBI:57510"/>
        <dbReference type="ChEBI" id="CHEBI:58369"/>
        <dbReference type="ChEBI" id="CHEBI:167445"/>
    </reaction>
    <physiologicalReaction direction="left-to-right" evidence="7">
        <dbReference type="Rhea" id="RHEA:66693"/>
    </physiologicalReaction>
</comment>
<evidence type="ECO:0000256" key="5">
    <source>
        <dbReference type="ARBA" id="ARBA00024416"/>
    </source>
</evidence>
<keyword evidence="1" id="KW-0328">Glycosyltransferase</keyword>